<dbReference type="PANTHER" id="PTHR36115:SF4">
    <property type="entry name" value="MEMBRANE PROTEIN"/>
    <property type="match status" value="1"/>
</dbReference>
<proteinExistence type="predicted"/>
<keyword evidence="2" id="KW-1003">Cell membrane</keyword>
<keyword evidence="5 7" id="KW-0472">Membrane</keyword>
<evidence type="ECO:0000256" key="7">
    <source>
        <dbReference type="SAM" id="Phobius"/>
    </source>
</evidence>
<evidence type="ECO:0000256" key="6">
    <source>
        <dbReference type="SAM" id="MobiDB-lite"/>
    </source>
</evidence>
<keyword evidence="4 7" id="KW-1133">Transmembrane helix</keyword>
<feature type="transmembrane region" description="Helical" evidence="7">
    <location>
        <begin position="132"/>
        <end position="152"/>
    </location>
</feature>
<feature type="transmembrane region" description="Helical" evidence="7">
    <location>
        <begin position="188"/>
        <end position="219"/>
    </location>
</feature>
<keyword evidence="3 7" id="KW-0812">Transmembrane</keyword>
<feature type="compositionally biased region" description="Pro residues" evidence="6">
    <location>
        <begin position="45"/>
        <end position="62"/>
    </location>
</feature>
<dbReference type="PANTHER" id="PTHR36115">
    <property type="entry name" value="PROLINE-RICH ANTIGEN HOMOLOG-RELATED"/>
    <property type="match status" value="1"/>
</dbReference>
<feature type="compositionally biased region" description="Low complexity" evidence="6">
    <location>
        <begin position="1"/>
        <end position="33"/>
    </location>
</feature>
<dbReference type="Proteomes" id="UP001205740">
    <property type="component" value="Unassembled WGS sequence"/>
</dbReference>
<feature type="transmembrane region" description="Helical" evidence="7">
    <location>
        <begin position="104"/>
        <end position="126"/>
    </location>
</feature>
<evidence type="ECO:0000256" key="3">
    <source>
        <dbReference type="ARBA" id="ARBA00022692"/>
    </source>
</evidence>
<protein>
    <submittedName>
        <fullName evidence="9">Membrane protein YckC, RDD family</fullName>
    </submittedName>
</protein>
<comment type="subcellular location">
    <subcellularLocation>
        <location evidence="1">Cell membrane</location>
        <topology evidence="1">Multi-pass membrane protein</topology>
    </subcellularLocation>
</comment>
<dbReference type="Pfam" id="PF06271">
    <property type="entry name" value="RDD"/>
    <property type="match status" value="1"/>
</dbReference>
<dbReference type="RefSeq" id="WP_253653825.1">
    <property type="nucleotide sequence ID" value="NZ_BAAAOE010000001.1"/>
</dbReference>
<feature type="region of interest" description="Disordered" evidence="6">
    <location>
        <begin position="1"/>
        <end position="96"/>
    </location>
</feature>
<feature type="domain" description="RDD" evidence="8">
    <location>
        <begin position="98"/>
        <end position="238"/>
    </location>
</feature>
<dbReference type="InterPro" id="IPR010432">
    <property type="entry name" value="RDD"/>
</dbReference>
<dbReference type="InterPro" id="IPR051791">
    <property type="entry name" value="Pra-immunoreactive"/>
</dbReference>
<keyword evidence="10" id="KW-1185">Reference proteome</keyword>
<dbReference type="EMBL" id="JAMTCG010000002">
    <property type="protein sequence ID" value="MCP2160265.1"/>
    <property type="molecule type" value="Genomic_DNA"/>
</dbReference>
<evidence type="ECO:0000313" key="10">
    <source>
        <dbReference type="Proteomes" id="UP001205740"/>
    </source>
</evidence>
<evidence type="ECO:0000256" key="1">
    <source>
        <dbReference type="ARBA" id="ARBA00004651"/>
    </source>
</evidence>
<reference evidence="9 10" key="1">
    <citation type="submission" date="2022-06" db="EMBL/GenBank/DDBJ databases">
        <title>Genomic Encyclopedia of Archaeal and Bacterial Type Strains, Phase II (KMG-II): from individual species to whole genera.</title>
        <authorList>
            <person name="Goeker M."/>
        </authorList>
    </citation>
    <scope>NUCLEOTIDE SEQUENCE [LARGE SCALE GENOMIC DNA]</scope>
    <source>
        <strain evidence="9 10">DSM 45037</strain>
    </source>
</reference>
<gene>
    <name evidence="9" type="ORF">LX12_001444</name>
</gene>
<evidence type="ECO:0000256" key="4">
    <source>
        <dbReference type="ARBA" id="ARBA00022989"/>
    </source>
</evidence>
<sequence length="245" mass="25171">MTGPQQYPGQPEGQDPGYGQSPQYGQTPQYGQGPDLGKGGQQASYPPPGAYPPPQGSYPPPAQGNYPPSQSGFPPPPPPGQYGAPTEQGIHQTGGQPAGAGLRLVARILDGLIVGIPVAIVEGIAAAAGGWAVGYIVALILSLAGFAYFVLLESRNGATLGKRILSLRTVGPDGGLPSQQVAMRRNAFMLLGFVSALLNFTFILSGLVGLVTLAVFIALGVTIANDPNKQGFHDKFAGGSRVVRA</sequence>
<comment type="caution">
    <text evidence="9">The sequence shown here is derived from an EMBL/GenBank/DDBJ whole genome shotgun (WGS) entry which is preliminary data.</text>
</comment>
<feature type="compositionally biased region" description="Low complexity" evidence="6">
    <location>
        <begin position="63"/>
        <end position="72"/>
    </location>
</feature>
<organism evidence="9 10">
    <name type="scientific">Williamsia serinedens</name>
    <dbReference type="NCBI Taxonomy" id="391736"/>
    <lineage>
        <taxon>Bacteria</taxon>
        <taxon>Bacillati</taxon>
        <taxon>Actinomycetota</taxon>
        <taxon>Actinomycetes</taxon>
        <taxon>Mycobacteriales</taxon>
        <taxon>Nocardiaceae</taxon>
        <taxon>Williamsia</taxon>
    </lineage>
</organism>
<evidence type="ECO:0000259" key="8">
    <source>
        <dbReference type="Pfam" id="PF06271"/>
    </source>
</evidence>
<accession>A0ABT1GZ44</accession>
<name>A0ABT1GZ44_9NOCA</name>
<evidence type="ECO:0000256" key="2">
    <source>
        <dbReference type="ARBA" id="ARBA00022475"/>
    </source>
</evidence>
<evidence type="ECO:0000313" key="9">
    <source>
        <dbReference type="EMBL" id="MCP2160265.1"/>
    </source>
</evidence>
<evidence type="ECO:0000256" key="5">
    <source>
        <dbReference type="ARBA" id="ARBA00023136"/>
    </source>
</evidence>